<dbReference type="InterPro" id="IPR046960">
    <property type="entry name" value="PPR_At4g14850-like_plant"/>
</dbReference>
<dbReference type="EMBL" id="OX451736">
    <property type="protein sequence ID" value="CAI8589467.1"/>
    <property type="molecule type" value="Genomic_DNA"/>
</dbReference>
<keyword evidence="6" id="KW-1185">Reference proteome</keyword>
<dbReference type="PANTHER" id="PTHR47926">
    <property type="entry name" value="PENTATRICOPEPTIDE REPEAT-CONTAINING PROTEIN"/>
    <property type="match status" value="1"/>
</dbReference>
<dbReference type="GO" id="GO:0009451">
    <property type="term" value="P:RNA modification"/>
    <property type="evidence" value="ECO:0007669"/>
    <property type="project" value="InterPro"/>
</dbReference>
<dbReference type="InterPro" id="IPR002885">
    <property type="entry name" value="PPR_rpt"/>
</dbReference>
<dbReference type="Pfam" id="PF14432">
    <property type="entry name" value="DYW_deaminase"/>
    <property type="match status" value="1"/>
</dbReference>
<evidence type="ECO:0000256" key="2">
    <source>
        <dbReference type="ARBA" id="ARBA00022737"/>
    </source>
</evidence>
<name>A0AAV0YY84_VICFA</name>
<reference evidence="5 6" key="1">
    <citation type="submission" date="2023-01" db="EMBL/GenBank/DDBJ databases">
        <authorList>
            <person name="Kreplak J."/>
        </authorList>
    </citation>
    <scope>NUCLEOTIDE SEQUENCE [LARGE SCALE GENOMIC DNA]</scope>
</reference>
<protein>
    <recommendedName>
        <fullName evidence="4">DYW domain-containing protein</fullName>
    </recommendedName>
</protein>
<dbReference type="InterPro" id="IPR011990">
    <property type="entry name" value="TPR-like_helical_dom_sf"/>
</dbReference>
<dbReference type="PANTHER" id="PTHR47926:SF537">
    <property type="entry name" value="PENTACOTRIPEPTIDE-REPEAT REGION OF PRORP DOMAIN-CONTAINING PROTEIN"/>
    <property type="match status" value="1"/>
</dbReference>
<dbReference type="InterPro" id="IPR032867">
    <property type="entry name" value="DYW_dom"/>
</dbReference>
<dbReference type="GO" id="GO:0003723">
    <property type="term" value="F:RNA binding"/>
    <property type="evidence" value="ECO:0007669"/>
    <property type="project" value="InterPro"/>
</dbReference>
<evidence type="ECO:0000256" key="1">
    <source>
        <dbReference type="ARBA" id="ARBA00006643"/>
    </source>
</evidence>
<proteinExistence type="inferred from homology"/>
<gene>
    <name evidence="5" type="ORF">VFH_I394280</name>
</gene>
<evidence type="ECO:0000259" key="4">
    <source>
        <dbReference type="Pfam" id="PF14432"/>
    </source>
</evidence>
<dbReference type="NCBIfam" id="TIGR00756">
    <property type="entry name" value="PPR"/>
    <property type="match status" value="1"/>
</dbReference>
<feature type="repeat" description="PPR" evidence="3">
    <location>
        <begin position="5"/>
        <end position="39"/>
    </location>
</feature>
<keyword evidence="2" id="KW-0677">Repeat</keyword>
<comment type="similarity">
    <text evidence="1">Belongs to the PPR family. PCMP-H subfamily.</text>
</comment>
<dbReference type="GO" id="GO:0008270">
    <property type="term" value="F:zinc ion binding"/>
    <property type="evidence" value="ECO:0007669"/>
    <property type="project" value="InterPro"/>
</dbReference>
<sequence>MRESNLVSRNTMTGVMVLAEMFEEAISLFREMQNQGIKGDNVTMVGIASACGYLGTLDRAKWIYAYIEKNDIHIDMQLGTALVDMFSRCGDPLNAIHVFGNMKNTIAWTAAIRIMEVDGNAKACGHGRNMGQGRQLFWSMDKTHGVMRGYVPDTTNVLFDIDEQKKEYLLSRHSEKLAMAYGLINTGKGIHIRVVKNLRICSESSCHSFAKLVSKLYSREIAVRDNNSYLFFKEGFCSCRDRC</sequence>
<organism evidence="5 6">
    <name type="scientific">Vicia faba</name>
    <name type="common">Broad bean</name>
    <name type="synonym">Faba vulgaris</name>
    <dbReference type="NCBI Taxonomy" id="3906"/>
    <lineage>
        <taxon>Eukaryota</taxon>
        <taxon>Viridiplantae</taxon>
        <taxon>Streptophyta</taxon>
        <taxon>Embryophyta</taxon>
        <taxon>Tracheophyta</taxon>
        <taxon>Spermatophyta</taxon>
        <taxon>Magnoliopsida</taxon>
        <taxon>eudicotyledons</taxon>
        <taxon>Gunneridae</taxon>
        <taxon>Pentapetalae</taxon>
        <taxon>rosids</taxon>
        <taxon>fabids</taxon>
        <taxon>Fabales</taxon>
        <taxon>Fabaceae</taxon>
        <taxon>Papilionoideae</taxon>
        <taxon>50 kb inversion clade</taxon>
        <taxon>NPAAA clade</taxon>
        <taxon>Hologalegina</taxon>
        <taxon>IRL clade</taxon>
        <taxon>Fabeae</taxon>
        <taxon>Vicia</taxon>
    </lineage>
</organism>
<evidence type="ECO:0000256" key="3">
    <source>
        <dbReference type="PROSITE-ProRule" id="PRU00708"/>
    </source>
</evidence>
<evidence type="ECO:0000313" key="5">
    <source>
        <dbReference type="EMBL" id="CAI8589467.1"/>
    </source>
</evidence>
<evidence type="ECO:0000313" key="6">
    <source>
        <dbReference type="Proteomes" id="UP001157006"/>
    </source>
</evidence>
<dbReference type="Gene3D" id="1.25.40.10">
    <property type="entry name" value="Tetratricopeptide repeat domain"/>
    <property type="match status" value="1"/>
</dbReference>
<dbReference type="PROSITE" id="PS51375">
    <property type="entry name" value="PPR"/>
    <property type="match status" value="1"/>
</dbReference>
<feature type="domain" description="DYW" evidence="4">
    <location>
        <begin position="149"/>
        <end position="241"/>
    </location>
</feature>
<dbReference type="Proteomes" id="UP001157006">
    <property type="component" value="Chromosome 1L"/>
</dbReference>
<dbReference type="Pfam" id="PF01535">
    <property type="entry name" value="PPR"/>
    <property type="match status" value="2"/>
</dbReference>
<dbReference type="AlphaFoldDB" id="A0AAV0YY84"/>
<accession>A0AAV0YY84</accession>